<evidence type="ECO:0000313" key="2">
    <source>
        <dbReference type="Proteomes" id="UP000181956"/>
    </source>
</evidence>
<gene>
    <name evidence="1" type="ORF">SAMN04489834_3138</name>
</gene>
<evidence type="ECO:0000313" key="1">
    <source>
        <dbReference type="EMBL" id="SDT22575.1"/>
    </source>
</evidence>
<dbReference type="OrthoDB" id="10009061at2"/>
<dbReference type="EMBL" id="LT629742">
    <property type="protein sequence ID" value="SDT22575.1"/>
    <property type="molecule type" value="Genomic_DNA"/>
</dbReference>
<proteinExistence type="predicted"/>
<dbReference type="Proteomes" id="UP000181956">
    <property type="component" value="Chromosome I"/>
</dbReference>
<protein>
    <submittedName>
        <fullName evidence="1">Uncharacterized protein</fullName>
    </submittedName>
</protein>
<dbReference type="STRING" id="412690.SAMN04489834_3138"/>
<accession>A0A1H1YMJ7</accession>
<reference evidence="2" key="1">
    <citation type="submission" date="2016-10" db="EMBL/GenBank/DDBJ databases">
        <authorList>
            <person name="Varghese N."/>
            <person name="Submissions S."/>
        </authorList>
    </citation>
    <scope>NUCLEOTIDE SEQUENCE [LARGE SCALE GENOMIC DNA]</scope>
    <source>
        <strain evidence="2">DSM 21772</strain>
    </source>
</reference>
<organism evidence="1 2">
    <name type="scientific">Microterricola viridarii</name>
    <dbReference type="NCBI Taxonomy" id="412690"/>
    <lineage>
        <taxon>Bacteria</taxon>
        <taxon>Bacillati</taxon>
        <taxon>Actinomycetota</taxon>
        <taxon>Actinomycetes</taxon>
        <taxon>Micrococcales</taxon>
        <taxon>Microbacteriaceae</taxon>
        <taxon>Microterricola</taxon>
    </lineage>
</organism>
<keyword evidence="2" id="KW-1185">Reference proteome</keyword>
<name>A0A1H1YMJ7_9MICO</name>
<dbReference type="RefSeq" id="WP_083364867.1">
    <property type="nucleotide sequence ID" value="NZ_LT629742.1"/>
</dbReference>
<sequence>MAPHAYQSLEPGAQIVISEDPREDLEALARWETIPVADAKAILKQRDAAASPKAPAKTAAEKKVQKIAADEEAARIAALPIHVGDTVGLTVEALALVATEPDVVAEVIEKAAAWRAVVTAVRRDDDTDEDVAEFEDGPAVLVADLALDEIKE</sequence>
<dbReference type="AlphaFoldDB" id="A0A1H1YMJ7"/>